<organism evidence="1 2">
    <name type="scientific">Dichelobacter nodosus (strain VCS1703A)</name>
    <dbReference type="NCBI Taxonomy" id="246195"/>
    <lineage>
        <taxon>Bacteria</taxon>
        <taxon>Pseudomonadati</taxon>
        <taxon>Pseudomonadota</taxon>
        <taxon>Gammaproteobacteria</taxon>
        <taxon>Cardiobacteriales</taxon>
        <taxon>Cardiobacteriaceae</taxon>
        <taxon>Dichelobacter</taxon>
    </lineage>
</organism>
<gene>
    <name evidence="1" type="ordered locus">DNO_1315</name>
</gene>
<accession>A5EX47</accession>
<reference evidence="1 2" key="1">
    <citation type="journal article" date="2007" name="Nat. Biotechnol.">
        <title>Genome sequence and identification of candidate vaccine antigens from the animal pathogen Dichelobacter nodosus.</title>
        <authorList>
            <person name="Myers G.S."/>
            <person name="Parker D."/>
            <person name="Al-Hasani K."/>
            <person name="Kennan R.M."/>
            <person name="Seemann T."/>
            <person name="Ren Q."/>
            <person name="Badger J.H."/>
            <person name="Selengut J.D."/>
            <person name="Deboy R.T."/>
            <person name="Tettelin H."/>
            <person name="Boyce J.D."/>
            <person name="McCarl V.P."/>
            <person name="Han X."/>
            <person name="Nelson W.C."/>
            <person name="Madupu R."/>
            <person name="Mohamoud Y."/>
            <person name="Holley T."/>
            <person name="Fedorova N."/>
            <person name="Khouri H."/>
            <person name="Bottomley S.P."/>
            <person name="Whittington R.J."/>
            <person name="Adler B."/>
            <person name="Songer J.G."/>
            <person name="Rood J.I."/>
            <person name="Paulsen I.T."/>
        </authorList>
    </citation>
    <scope>NUCLEOTIDE SEQUENCE [LARGE SCALE GENOMIC DNA]</scope>
    <source>
        <strain evidence="1 2">VCS1703A</strain>
    </source>
</reference>
<protein>
    <submittedName>
        <fullName evidence="1">Uncharacterized protein</fullName>
    </submittedName>
</protein>
<proteinExistence type="predicted"/>
<dbReference type="HOGENOM" id="CLU_780273_0_0_6"/>
<dbReference type="EMBL" id="CP000513">
    <property type="protein sequence ID" value="ABQ13295.1"/>
    <property type="molecule type" value="Genomic_DNA"/>
</dbReference>
<name>A5EX47_DICNV</name>
<dbReference type="STRING" id="246195.DNO_1315"/>
<dbReference type="eggNOG" id="COG0457">
    <property type="taxonomic scope" value="Bacteria"/>
</dbReference>
<evidence type="ECO:0000313" key="1">
    <source>
        <dbReference type="EMBL" id="ABQ13295.1"/>
    </source>
</evidence>
<dbReference type="KEGG" id="dno:DNO_1315"/>
<evidence type="ECO:0000313" key="2">
    <source>
        <dbReference type="Proteomes" id="UP000000248"/>
    </source>
</evidence>
<dbReference type="Proteomes" id="UP000000248">
    <property type="component" value="Chromosome"/>
</dbReference>
<dbReference type="AlphaFoldDB" id="A5EX47"/>
<dbReference type="OrthoDB" id="1123107at2"/>
<sequence length="336" mass="38670">MTVSYSAPLRQMILEWSLLEFNADKQNAAIEALAKASDAEQHDLQAEICHYVLHEQQDNLYSLFSAGLQMSCLDWLLHYRISQLNAAEQPTPEMHQAVADCLQLLPAVVEKLPFEAALSKAEMEEYNNMMQFYYENHGLDLSIWQQTMLRQSMHRGDIDAAKDYFSAWQKSEQYNEQPIDLIIYYHFMGQYRKALAEAESLLESAEPDVLAPIYYPVIDSFLENADWEQAAQLLSSAISAVEAERAPWSILPQLMQLQLRLGESNAVFALAEKHHKKLLNLSDNHTPIRLDYCLATAHFDDKAKEFAENAAQVYDERNGNRYFSQRVRRLLDIKAQ</sequence>
<keyword evidence="2" id="KW-1185">Reference proteome</keyword>
<dbReference type="RefSeq" id="WP_012031599.1">
    <property type="nucleotide sequence ID" value="NC_009446.1"/>
</dbReference>